<feature type="repeat" description="ANK" evidence="3">
    <location>
        <begin position="241"/>
        <end position="274"/>
    </location>
</feature>
<dbReference type="Gene3D" id="1.25.40.20">
    <property type="entry name" value="Ankyrin repeat-containing domain"/>
    <property type="match status" value="2"/>
</dbReference>
<dbReference type="PROSITE" id="PS50088">
    <property type="entry name" value="ANK_REPEAT"/>
    <property type="match status" value="2"/>
</dbReference>
<dbReference type="Proteomes" id="UP001295740">
    <property type="component" value="Unassembled WGS sequence"/>
</dbReference>
<sequence length="447" mass="49620">MQGIVQPILYRSDVELFKGYQAKHEARRRGQLSGTAPDESSEFAKRIEKDKALTRSGNNNALQWGCKFDSRLTVEKAIKAALEVFPDYIDMRDFAGITPLQTVAQNGNIDVVRALLDAGSFAEAPLRVTALPIKDLRTPLTARQMRSNQKYQSEMVPIQFVPDELIFLDALGLAIRAGHHSVAKILAERTVTAHEFPLTSSYIANRFVGPVFMAAMTRNSTVLRVLLARGCDATTKAGGFEDVSALHVAARVENNEGIMSQLMSSGADLHAVDAKGRTPFTWAIKHGCVRNAQWLLDQEDPTDTVQRLCDMLAQTFLKDLFLPVTKSLVERFVARGDLWVLDWFLECFLGAKKATDLPQTVFYLINHPAIYPALSAQRARPATNWQLPSERYATATYLHLAITSDAGDDVVEALLNKATDDIYFTTRDTLGVTAFEHAKSTRPGSWM</sequence>
<accession>A0AAI8YLE0</accession>
<dbReference type="InterPro" id="IPR002110">
    <property type="entry name" value="Ankyrin_rpt"/>
</dbReference>
<dbReference type="EMBL" id="CAUWAG010000012">
    <property type="protein sequence ID" value="CAJ2508885.1"/>
    <property type="molecule type" value="Genomic_DNA"/>
</dbReference>
<evidence type="ECO:0000256" key="2">
    <source>
        <dbReference type="ARBA" id="ARBA00023043"/>
    </source>
</evidence>
<dbReference type="InterPro" id="IPR036770">
    <property type="entry name" value="Ankyrin_rpt-contain_sf"/>
</dbReference>
<dbReference type="PANTHER" id="PTHR24198">
    <property type="entry name" value="ANKYRIN REPEAT AND PROTEIN KINASE DOMAIN-CONTAINING PROTEIN"/>
    <property type="match status" value="1"/>
</dbReference>
<feature type="repeat" description="ANK" evidence="3">
    <location>
        <begin position="95"/>
        <end position="120"/>
    </location>
</feature>
<dbReference type="PROSITE" id="PS50297">
    <property type="entry name" value="ANK_REP_REGION"/>
    <property type="match status" value="2"/>
</dbReference>
<keyword evidence="2 3" id="KW-0040">ANK repeat</keyword>
<protein>
    <submittedName>
        <fullName evidence="4">Uu.00g139110.m01.CDS01</fullName>
    </submittedName>
</protein>
<dbReference type="PANTHER" id="PTHR24198:SF165">
    <property type="entry name" value="ANKYRIN REPEAT-CONTAINING PROTEIN-RELATED"/>
    <property type="match status" value="1"/>
</dbReference>
<evidence type="ECO:0000256" key="1">
    <source>
        <dbReference type="ARBA" id="ARBA00022737"/>
    </source>
</evidence>
<keyword evidence="5" id="KW-1185">Reference proteome</keyword>
<gene>
    <name evidence="4" type="ORF">KHLLAP_LOCUS9353</name>
</gene>
<dbReference type="Pfam" id="PF12796">
    <property type="entry name" value="Ank_2"/>
    <property type="match status" value="1"/>
</dbReference>
<evidence type="ECO:0000256" key="3">
    <source>
        <dbReference type="PROSITE-ProRule" id="PRU00023"/>
    </source>
</evidence>
<dbReference type="Pfam" id="PF00023">
    <property type="entry name" value="Ank"/>
    <property type="match status" value="1"/>
</dbReference>
<comment type="caution">
    <text evidence="4">The sequence shown here is derived from an EMBL/GenBank/DDBJ whole genome shotgun (WGS) entry which is preliminary data.</text>
</comment>
<dbReference type="SUPFAM" id="SSF48403">
    <property type="entry name" value="Ankyrin repeat"/>
    <property type="match status" value="1"/>
</dbReference>
<evidence type="ECO:0000313" key="4">
    <source>
        <dbReference type="EMBL" id="CAJ2508885.1"/>
    </source>
</evidence>
<evidence type="ECO:0000313" key="5">
    <source>
        <dbReference type="Proteomes" id="UP001295740"/>
    </source>
</evidence>
<dbReference type="AlphaFoldDB" id="A0AAI8YLE0"/>
<proteinExistence type="predicted"/>
<name>A0AAI8YLE0_9PEZI</name>
<organism evidence="4 5">
    <name type="scientific">Anthostomella pinea</name>
    <dbReference type="NCBI Taxonomy" id="933095"/>
    <lineage>
        <taxon>Eukaryota</taxon>
        <taxon>Fungi</taxon>
        <taxon>Dikarya</taxon>
        <taxon>Ascomycota</taxon>
        <taxon>Pezizomycotina</taxon>
        <taxon>Sordariomycetes</taxon>
        <taxon>Xylariomycetidae</taxon>
        <taxon>Xylariales</taxon>
        <taxon>Xylariaceae</taxon>
        <taxon>Anthostomella</taxon>
    </lineage>
</organism>
<dbReference type="SMART" id="SM00248">
    <property type="entry name" value="ANK"/>
    <property type="match status" value="6"/>
</dbReference>
<keyword evidence="1" id="KW-0677">Repeat</keyword>
<reference evidence="4" key="1">
    <citation type="submission" date="2023-10" db="EMBL/GenBank/DDBJ databases">
        <authorList>
            <person name="Hackl T."/>
        </authorList>
    </citation>
    <scope>NUCLEOTIDE SEQUENCE</scope>
</reference>